<dbReference type="InterPro" id="IPR043926">
    <property type="entry name" value="ABCG_dom"/>
</dbReference>
<evidence type="ECO:0000256" key="5">
    <source>
        <dbReference type="ARBA" id="ARBA00022741"/>
    </source>
</evidence>
<keyword evidence="6" id="KW-0067">ATP-binding</keyword>
<dbReference type="Pfam" id="PF06422">
    <property type="entry name" value="PDR_CDR"/>
    <property type="match status" value="1"/>
</dbReference>
<dbReference type="PROSITE" id="PS50893">
    <property type="entry name" value="ABC_TRANSPORTER_2"/>
    <property type="match status" value="2"/>
</dbReference>
<feature type="transmembrane region" description="Helical" evidence="10">
    <location>
        <begin position="543"/>
        <end position="563"/>
    </location>
</feature>
<comment type="similarity">
    <text evidence="2">Belongs to the ABC transporter superfamily. ABCG family. PDR (TC 3.A.1.205) subfamily.</text>
</comment>
<dbReference type="InterPro" id="IPR029481">
    <property type="entry name" value="ABC_trans_N"/>
</dbReference>
<dbReference type="GO" id="GO:0140359">
    <property type="term" value="F:ABC-type transporter activity"/>
    <property type="evidence" value="ECO:0007669"/>
    <property type="project" value="InterPro"/>
</dbReference>
<dbReference type="FunFam" id="3.40.50.300:FF:000054">
    <property type="entry name" value="ABC multidrug transporter atrF"/>
    <property type="match status" value="1"/>
</dbReference>
<feature type="compositionally biased region" description="Polar residues" evidence="9">
    <location>
        <begin position="50"/>
        <end position="61"/>
    </location>
</feature>
<dbReference type="PANTHER" id="PTHR19241">
    <property type="entry name" value="ATP-BINDING CASSETTE TRANSPORTER"/>
    <property type="match status" value="1"/>
</dbReference>
<dbReference type="Pfam" id="PF00005">
    <property type="entry name" value="ABC_tran"/>
    <property type="match status" value="2"/>
</dbReference>
<evidence type="ECO:0000259" key="11">
    <source>
        <dbReference type="PROSITE" id="PS50893"/>
    </source>
</evidence>
<evidence type="ECO:0000313" key="12">
    <source>
        <dbReference type="EMBL" id="TKA27140.1"/>
    </source>
</evidence>
<feature type="domain" description="ABC transporter" evidence="11">
    <location>
        <begin position="868"/>
        <end position="1110"/>
    </location>
</feature>
<sequence length="1525" mass="171099">MALVGNFTFNNYDRTAEASGAGSEGTAFPGRTLMTDQDPVGQEHALAGSTPPTAAVSTTGSDPEKHNLEAFETPPSEDDGKARRDFEVADLARTFTGTSSWSTVPSNPFEAEKDTALDPASPNFRARQWVKSMIKLNQDDNRTPGRTSGVAFRDLNVHGFGAATDYQKDVANIWLETTGLFKKMFGMDKPRRIDILNDFEGLVESGEMLVVLGPPGSGCSTFLKTLTGETHGFNVEQGSYVNYQGVPPEHMHQYFRGEAIYTAEVDVHFPMLSVGDTLYFAARARAPKMVPGGVSKQTFATHLRDVVMATFGISHTVNTRVGNDFVRGVSGGERKRVSIAEAALSGAPLQCWDNSTRGLDSANAIEFCKTVRLSTELAGSVACVAIYQAPQAAYDVFDKALVLYEGRQIYFGKTTEARAYFEKMGFVCPDRQTDADFLTSMTSPQERVVKEGFEGRVPRTPDDFAAAWKKSPEREALLQAIDKYDKRYPFEGEQYQKFVDSRKAQQAKRQRLKSPYTLSYGQQVRLCLWRSFRRLAGDPSLTFSQLFGNCAMALILGSVFYQLERTTESFFQRGAVLFFAVLLNAFGSALEILTLYAQRPIVEKHSRYALYHPSAEAFASMLADLPYKLVNSFTFNIPLYFMVGLRQTPGAFFFFWFISVIITLTMSMLFRTIASVSRTLSQALAPAAVVILAIVIFTGFAIPVTYMLDWCRWINYIDPVAYGFEALMINEFHNSQFDCSGALIPRYGDLSDQSQVCTSVGAVAGQAFVDGDAYINSAFSYYHSHKYRNIGIIFAFMAFLMFVYLFATEMITSKKSKGEILVFRRGYQPTEKSRDEETANDGAMGAELAKKVSYTGAVDIIQKQTAIFSWRNVCYDIKIKKEHRRILDHVDGWVKPGTLTALMGVSGAGKTTLLDVLATRVTMGVITGEMLVDGRQRDSSFQRKTGYVQQQDLHLQTTTVREALTFSALLRQPASVPRKEKVEYVDEVIKLLDMHDYADAVVGVPGEGLNVEQRKRLTIGVELAAKPELLLFLDEPTSGLDSQTSWAILDLLERLKNSGQAILCTIHQPSAMLFQRFDRLLFLAKGGRTVYFGGVGENSHIMSSYFERNGAHKCPDDANPAEWMLEVIGAAPGTTTDIDWHDAWRNSPEYQEVQRELDYMKNERPKEMPPRTDSNDKESYRQFAAPIGVQFWEVTQRVFQQYWRTPSYIYSKIALCIGSSIFIGFIFYNAPLTHQGLQNQMFAIFMLFTIFGQLCQQIMPHFVTQRALYEVRERPSKTYSWKAFMGANIIVELPWNTLMAVIIFFCFYYPIGLYNNAVPTDTVHIRGFEFFLFTWQFLLFTSTFAHMMIAGMADAETAGNLGNLLFSLSLIFCGVLQQPGKLPGFWIFMYRVSPFTYLVEGMLSTAIADQTTYCADNEFVTLQPPSGQTCGQYMNPYQMQAGGYLADPNASANCQFCTYDDTNVFLQGVSISYSNSWRDYGILWAYIFFNLFAAVFIYWVGRVPKKGQQAKESTADKKEDSKSEK</sequence>
<dbReference type="InterPro" id="IPR003439">
    <property type="entry name" value="ABC_transporter-like_ATP-bd"/>
</dbReference>
<dbReference type="InterPro" id="IPR013525">
    <property type="entry name" value="ABC2_TM"/>
</dbReference>
<evidence type="ECO:0000256" key="8">
    <source>
        <dbReference type="ARBA" id="ARBA00023136"/>
    </source>
</evidence>
<keyword evidence="4 10" id="KW-0812">Transmembrane</keyword>
<keyword evidence="8 10" id="KW-0472">Membrane</keyword>
<dbReference type="GO" id="GO:0016887">
    <property type="term" value="F:ATP hydrolysis activity"/>
    <property type="evidence" value="ECO:0007669"/>
    <property type="project" value="InterPro"/>
</dbReference>
<feature type="region of interest" description="Disordered" evidence="9">
    <location>
        <begin position="1506"/>
        <end position="1525"/>
    </location>
</feature>
<dbReference type="Proteomes" id="UP000308549">
    <property type="component" value="Unassembled WGS sequence"/>
</dbReference>
<dbReference type="PROSITE" id="PS00211">
    <property type="entry name" value="ABC_TRANSPORTER_1"/>
    <property type="match status" value="1"/>
</dbReference>
<feature type="transmembrane region" description="Helical" evidence="10">
    <location>
        <begin position="1242"/>
        <end position="1263"/>
    </location>
</feature>
<dbReference type="InterPro" id="IPR034001">
    <property type="entry name" value="ABCG_PDR_1"/>
</dbReference>
<comment type="caution">
    <text evidence="12">The sequence shown here is derived from an EMBL/GenBank/DDBJ whole genome shotgun (WGS) entry which is preliminary data.</text>
</comment>
<evidence type="ECO:0000256" key="2">
    <source>
        <dbReference type="ARBA" id="ARBA00006012"/>
    </source>
</evidence>
<dbReference type="InterPro" id="IPR003593">
    <property type="entry name" value="AAA+_ATPase"/>
</dbReference>
<dbReference type="Pfam" id="PF01061">
    <property type="entry name" value="ABC2_membrane"/>
    <property type="match status" value="2"/>
</dbReference>
<feature type="compositionally biased region" description="Low complexity" evidence="9">
    <location>
        <begin position="17"/>
        <end position="27"/>
    </location>
</feature>
<feature type="region of interest" description="Disordered" evidence="9">
    <location>
        <begin position="16"/>
        <end position="82"/>
    </location>
</feature>
<dbReference type="Pfam" id="PF14510">
    <property type="entry name" value="ABC_trans_N"/>
    <property type="match status" value="1"/>
</dbReference>
<organism evidence="12 13">
    <name type="scientific">Salinomyces thailandicus</name>
    <dbReference type="NCBI Taxonomy" id="706561"/>
    <lineage>
        <taxon>Eukaryota</taxon>
        <taxon>Fungi</taxon>
        <taxon>Dikarya</taxon>
        <taxon>Ascomycota</taxon>
        <taxon>Pezizomycotina</taxon>
        <taxon>Dothideomycetes</taxon>
        <taxon>Dothideomycetidae</taxon>
        <taxon>Mycosphaerellales</taxon>
        <taxon>Teratosphaeriaceae</taxon>
        <taxon>Salinomyces</taxon>
    </lineage>
</organism>
<accession>A0A4U0TXF2</accession>
<evidence type="ECO:0000313" key="13">
    <source>
        <dbReference type="Proteomes" id="UP000308549"/>
    </source>
</evidence>
<dbReference type="EMBL" id="NAJL01000024">
    <property type="protein sequence ID" value="TKA27140.1"/>
    <property type="molecule type" value="Genomic_DNA"/>
</dbReference>
<feature type="transmembrane region" description="Helical" evidence="10">
    <location>
        <begin position="787"/>
        <end position="807"/>
    </location>
</feature>
<feature type="compositionally biased region" description="Basic and acidic residues" evidence="9">
    <location>
        <begin position="1513"/>
        <end position="1525"/>
    </location>
</feature>
<evidence type="ECO:0000256" key="4">
    <source>
        <dbReference type="ARBA" id="ARBA00022692"/>
    </source>
</evidence>
<gene>
    <name evidence="12" type="ORF">B0A50_04477</name>
</gene>
<dbReference type="InterPro" id="IPR017871">
    <property type="entry name" value="ABC_transporter-like_CS"/>
</dbReference>
<protein>
    <recommendedName>
        <fullName evidence="11">ABC transporter domain-containing protein</fullName>
    </recommendedName>
</protein>
<feature type="transmembrane region" description="Helical" evidence="10">
    <location>
        <begin position="1330"/>
        <end position="1349"/>
    </location>
</feature>
<dbReference type="Pfam" id="PF19055">
    <property type="entry name" value="ABC2_membrane_7"/>
    <property type="match status" value="1"/>
</dbReference>
<keyword evidence="13" id="KW-1185">Reference proteome</keyword>
<dbReference type="Gene3D" id="3.40.50.300">
    <property type="entry name" value="P-loop containing nucleotide triphosphate hydrolases"/>
    <property type="match status" value="2"/>
</dbReference>
<keyword evidence="5" id="KW-0547">Nucleotide-binding</keyword>
<evidence type="ECO:0000256" key="9">
    <source>
        <dbReference type="SAM" id="MobiDB-lite"/>
    </source>
</evidence>
<dbReference type="OrthoDB" id="245989at2759"/>
<dbReference type="InterPro" id="IPR010929">
    <property type="entry name" value="PDR_CDR_ABC"/>
</dbReference>
<evidence type="ECO:0000256" key="7">
    <source>
        <dbReference type="ARBA" id="ARBA00022989"/>
    </source>
</evidence>
<dbReference type="SMART" id="SM00382">
    <property type="entry name" value="AAA"/>
    <property type="match status" value="2"/>
</dbReference>
<dbReference type="InterPro" id="IPR027417">
    <property type="entry name" value="P-loop_NTPase"/>
</dbReference>
<keyword evidence="3" id="KW-0813">Transport</keyword>
<proteinExistence type="inferred from homology"/>
<feature type="domain" description="ABC transporter" evidence="11">
    <location>
        <begin position="175"/>
        <end position="430"/>
    </location>
</feature>
<feature type="transmembrane region" description="Helical" evidence="10">
    <location>
        <begin position="683"/>
        <end position="706"/>
    </location>
</feature>
<dbReference type="GO" id="GO:0016020">
    <property type="term" value="C:membrane"/>
    <property type="evidence" value="ECO:0007669"/>
    <property type="project" value="UniProtKB-SubCell"/>
</dbReference>
<dbReference type="CDD" id="cd03232">
    <property type="entry name" value="ABCG_PDR_domain2"/>
    <property type="match status" value="1"/>
</dbReference>
<dbReference type="InterPro" id="IPR034003">
    <property type="entry name" value="ABCG_PDR_2"/>
</dbReference>
<evidence type="ECO:0000256" key="6">
    <source>
        <dbReference type="ARBA" id="ARBA00022840"/>
    </source>
</evidence>
<feature type="transmembrane region" description="Helical" evidence="10">
    <location>
        <begin position="1284"/>
        <end position="1310"/>
    </location>
</feature>
<feature type="region of interest" description="Disordered" evidence="9">
    <location>
        <begin position="99"/>
        <end position="119"/>
    </location>
</feature>
<dbReference type="CDD" id="cd03233">
    <property type="entry name" value="ABCG_PDR_domain1"/>
    <property type="match status" value="1"/>
</dbReference>
<evidence type="ECO:0000256" key="3">
    <source>
        <dbReference type="ARBA" id="ARBA00022448"/>
    </source>
</evidence>
<feature type="transmembrane region" description="Helical" evidence="10">
    <location>
        <begin position="575"/>
        <end position="597"/>
    </location>
</feature>
<name>A0A4U0TXF2_9PEZI</name>
<dbReference type="GO" id="GO:0005524">
    <property type="term" value="F:ATP binding"/>
    <property type="evidence" value="ECO:0007669"/>
    <property type="project" value="UniProtKB-KW"/>
</dbReference>
<keyword evidence="7 10" id="KW-1133">Transmembrane helix</keyword>
<feature type="transmembrane region" description="Helical" evidence="10">
    <location>
        <begin position="1361"/>
        <end position="1380"/>
    </location>
</feature>
<feature type="transmembrane region" description="Helical" evidence="10">
    <location>
        <begin position="1482"/>
        <end position="1501"/>
    </location>
</feature>
<comment type="subcellular location">
    <subcellularLocation>
        <location evidence="1">Membrane</location>
        <topology evidence="1">Multi-pass membrane protein</topology>
    </subcellularLocation>
</comment>
<evidence type="ECO:0000256" key="1">
    <source>
        <dbReference type="ARBA" id="ARBA00004141"/>
    </source>
</evidence>
<dbReference type="FunFam" id="3.40.50.300:FF:000881">
    <property type="entry name" value="ABC multidrug transporter A-1"/>
    <property type="match status" value="1"/>
</dbReference>
<feature type="transmembrane region" description="Helical" evidence="10">
    <location>
        <begin position="651"/>
        <end position="671"/>
    </location>
</feature>
<evidence type="ECO:0000256" key="10">
    <source>
        <dbReference type="SAM" id="Phobius"/>
    </source>
</evidence>
<reference evidence="12 13" key="1">
    <citation type="submission" date="2017-03" db="EMBL/GenBank/DDBJ databases">
        <title>Genomes of endolithic fungi from Antarctica.</title>
        <authorList>
            <person name="Coleine C."/>
            <person name="Masonjones S."/>
            <person name="Stajich J.E."/>
        </authorList>
    </citation>
    <scope>NUCLEOTIDE SEQUENCE [LARGE SCALE GENOMIC DNA]</scope>
    <source>
        <strain evidence="12 13">CCFEE 6315</strain>
    </source>
</reference>
<dbReference type="SUPFAM" id="SSF52540">
    <property type="entry name" value="P-loop containing nucleoside triphosphate hydrolases"/>
    <property type="match status" value="2"/>
</dbReference>
<feature type="transmembrane region" description="Helical" evidence="10">
    <location>
        <begin position="1209"/>
        <end position="1230"/>
    </location>
</feature>